<feature type="domain" description="Lipid/polyisoprenoid-binding YceI-like" evidence="2">
    <location>
        <begin position="49"/>
        <end position="218"/>
    </location>
</feature>
<organism evidence="3 4">
    <name type="scientific">Streptomyces scabiei (strain 87.22)</name>
    <dbReference type="NCBI Taxonomy" id="680198"/>
    <lineage>
        <taxon>Bacteria</taxon>
        <taxon>Bacillati</taxon>
        <taxon>Actinomycetota</taxon>
        <taxon>Actinomycetes</taxon>
        <taxon>Kitasatosporales</taxon>
        <taxon>Streptomycetaceae</taxon>
        <taxon>Streptomyces</taxon>
    </lineage>
</organism>
<protein>
    <recommendedName>
        <fullName evidence="2">Lipid/polyisoprenoid-binding YceI-like domain-containing protein</fullName>
    </recommendedName>
</protein>
<gene>
    <name evidence="3" type="ordered locus">SCAB_26811</name>
</gene>
<reference evidence="3 4" key="1">
    <citation type="journal article" date="2010" name="Mol. Plant Microbe Interact.">
        <title>Streptomyces scabies 87-22 contains a coronafacic acid-like biosynthetic cluster that contributes to plant-microbe interactions.</title>
        <authorList>
            <person name="Bignell D.R."/>
            <person name="Seipke R.F."/>
            <person name="Huguet-Tapia J.C."/>
            <person name="Chambers A.H."/>
            <person name="Parry R.J."/>
            <person name="Loria R."/>
        </authorList>
    </citation>
    <scope>NUCLEOTIDE SEQUENCE [LARGE SCALE GENOMIC DNA]</scope>
    <source>
        <strain evidence="3 4">87.22</strain>
    </source>
</reference>
<dbReference type="SUPFAM" id="SSF101874">
    <property type="entry name" value="YceI-like"/>
    <property type="match status" value="1"/>
</dbReference>
<evidence type="ECO:0000256" key="1">
    <source>
        <dbReference type="ARBA" id="ARBA00008812"/>
    </source>
</evidence>
<keyword evidence="4" id="KW-1185">Reference proteome</keyword>
<comment type="similarity">
    <text evidence="1">Belongs to the UPF0312 family.</text>
</comment>
<evidence type="ECO:0000259" key="2">
    <source>
        <dbReference type="SMART" id="SM00867"/>
    </source>
</evidence>
<dbReference type="Proteomes" id="UP000001444">
    <property type="component" value="Chromosome"/>
</dbReference>
<dbReference type="EMBL" id="FN554889">
    <property type="protein sequence ID" value="CBG69784.1"/>
    <property type="molecule type" value="Genomic_DNA"/>
</dbReference>
<evidence type="ECO:0000313" key="4">
    <source>
        <dbReference type="Proteomes" id="UP000001444"/>
    </source>
</evidence>
<accession>C9Z575</accession>
<evidence type="ECO:0000313" key="3">
    <source>
        <dbReference type="EMBL" id="CBG69784.1"/>
    </source>
</evidence>
<dbReference type="eggNOG" id="COG2353">
    <property type="taxonomic scope" value="Bacteria"/>
</dbReference>
<name>C9Z575_STRSW</name>
<dbReference type="KEGG" id="scb:SCAB_26811"/>
<dbReference type="InterPro" id="IPR007372">
    <property type="entry name" value="Lipid/polyisoprenoid-bd_YceI"/>
</dbReference>
<dbReference type="AlphaFoldDB" id="C9Z575"/>
<dbReference type="PANTHER" id="PTHR34406">
    <property type="entry name" value="PROTEIN YCEI"/>
    <property type="match status" value="1"/>
</dbReference>
<dbReference type="PANTHER" id="PTHR34406:SF1">
    <property type="entry name" value="PROTEIN YCEI"/>
    <property type="match status" value="1"/>
</dbReference>
<dbReference type="SMART" id="SM00867">
    <property type="entry name" value="YceI"/>
    <property type="match status" value="1"/>
</dbReference>
<dbReference type="HOGENOM" id="CLU_071003_3_0_11"/>
<dbReference type="Pfam" id="PF04264">
    <property type="entry name" value="YceI"/>
    <property type="match status" value="1"/>
</dbReference>
<sequence length="222" mass="23744">MFSSLNIERHHSRSHVMGIFGRTNTTTETATATATTSAVNPDLAALTGDYTIDASHTTIGFTARHAMVTNVKGGFLDFSGSLHLDGSDPSRSTASIDVKMDSIDTGNADRDGHLKSADFFRTDEFPTMTFRSTEAVALGGDDYRITGDLSILGTTKPLTIDLEFNGAAKDPFGNERVGFEGKAEILRSEWGLTWNAALETGGVLVSDKIKLTFDISAIRSAG</sequence>
<proteinExistence type="inferred from homology"/>
<dbReference type="STRING" id="680198.SCAB_26811"/>
<dbReference type="Gene3D" id="2.40.128.110">
    <property type="entry name" value="Lipid/polyisoprenoid-binding, YceI-like"/>
    <property type="match status" value="1"/>
</dbReference>
<dbReference type="InterPro" id="IPR036761">
    <property type="entry name" value="TTHA0802/YceI-like_sf"/>
</dbReference>